<protein>
    <submittedName>
        <fullName evidence="1">Uncharacterized protein</fullName>
    </submittedName>
</protein>
<reference evidence="1" key="1">
    <citation type="submission" date="2019-08" db="EMBL/GenBank/DDBJ databases">
        <authorList>
            <person name="Kucharzyk K."/>
            <person name="Murdoch R.W."/>
            <person name="Higgins S."/>
            <person name="Loffler F."/>
        </authorList>
    </citation>
    <scope>NUCLEOTIDE SEQUENCE</scope>
</reference>
<dbReference type="AlphaFoldDB" id="A0A645DNQ0"/>
<organism evidence="1">
    <name type="scientific">bioreactor metagenome</name>
    <dbReference type="NCBI Taxonomy" id="1076179"/>
    <lineage>
        <taxon>unclassified sequences</taxon>
        <taxon>metagenomes</taxon>
        <taxon>ecological metagenomes</taxon>
    </lineage>
</organism>
<dbReference type="EMBL" id="VSSQ01038054">
    <property type="protein sequence ID" value="MPM90917.1"/>
    <property type="molecule type" value="Genomic_DNA"/>
</dbReference>
<comment type="caution">
    <text evidence="1">The sequence shown here is derived from an EMBL/GenBank/DDBJ whole genome shotgun (WGS) entry which is preliminary data.</text>
</comment>
<sequence>MFKLFHHGGCRGEHCGDRHFLAPLCLQRLLQPRRPALQLGKRKVRAADKAHLRLGIRLFPDAGVTVHHPLQLGIVNHIGIGLRRKQCVALLYRLRGKALHMVQPHRPVGCRRRPHVFQVILRCRCQLIAQIRVKAADIRHFFQHLHANGAAQHLRGRQLGRFQLYHPRRTAALVGQQAKLGHKPGNAAKNINNARIAVAPRAQHTVGIHYSTAFCPAEHLPLLWRVAGLGLVAGAGKGIVPHQPQLLQPGFVFGLF</sequence>
<name>A0A645DNQ0_9ZZZZ</name>
<evidence type="ECO:0000313" key="1">
    <source>
        <dbReference type="EMBL" id="MPM90917.1"/>
    </source>
</evidence>
<accession>A0A645DNQ0</accession>
<proteinExistence type="predicted"/>
<gene>
    <name evidence="1" type="ORF">SDC9_138040</name>
</gene>